<organism evidence="9 10">
    <name type="scientific">Eptatretus burgeri</name>
    <name type="common">Inshore hagfish</name>
    <dbReference type="NCBI Taxonomy" id="7764"/>
    <lineage>
        <taxon>Eukaryota</taxon>
        <taxon>Metazoa</taxon>
        <taxon>Chordata</taxon>
        <taxon>Craniata</taxon>
        <taxon>Vertebrata</taxon>
        <taxon>Cyclostomata</taxon>
        <taxon>Myxini</taxon>
        <taxon>Myxiniformes</taxon>
        <taxon>Myxinidae</taxon>
        <taxon>Eptatretinae</taxon>
        <taxon>Eptatretus</taxon>
    </lineage>
</organism>
<keyword evidence="4 7" id="KW-0175">Coiled coil</keyword>
<evidence type="ECO:0000256" key="4">
    <source>
        <dbReference type="ARBA" id="ARBA00023054"/>
    </source>
</evidence>
<dbReference type="Proteomes" id="UP000694388">
    <property type="component" value="Unplaced"/>
</dbReference>
<feature type="compositionally biased region" description="Basic and acidic residues" evidence="8">
    <location>
        <begin position="453"/>
        <end position="467"/>
    </location>
</feature>
<evidence type="ECO:0000256" key="7">
    <source>
        <dbReference type="SAM" id="Coils"/>
    </source>
</evidence>
<reference evidence="9" key="1">
    <citation type="submission" date="2025-08" db="UniProtKB">
        <authorList>
            <consortium name="Ensembl"/>
        </authorList>
    </citation>
    <scope>IDENTIFICATION</scope>
</reference>
<evidence type="ECO:0000256" key="1">
    <source>
        <dbReference type="ARBA" id="ARBA00004138"/>
    </source>
</evidence>
<sequence>MDQNREKALYLQWRSLESRLARYQRRCDELEVERERHDDECEQLRTDKKDMVAYLNKTLKEREAKLSDLSTQLSDVQTQYEEEQRKHCAQVSQLQNQLQQTTERLTTDNENLRGRLAMLSDFNDQREHILAHVATLEQNIEEQQQEHTNALHKVEVKAIIEKERLKKDTTSQVNSLMSEFREAHERQMAGTVKRSMKEHVVISAQLTRTAKMAAVVARENERLGASKRAMRLQLDLSENIKREMAHKTANQQRVLASLLERCKKQEKEQEAKLKRVDEIGKLEIHNAQLSNANEQFRLEVEGLRVKVQHLEMEQKELFGLFQDERSHVQKLQCYLASTVSAMQAGLKDPTAGHLLKETLKELEAKLDEAVVKELLVAVGPAASKLEAICPTPLGFTRYYPGNLGLVPETKHKTSHLPIGKLALNPRPGKPEDQLNLATNCSSGSPGSFPTLDHSSDVIDDVHDDPSRNGEAVEVSP</sequence>
<name>A0A8C4Q594_EPTBU</name>
<feature type="coiled-coil region" evidence="7">
    <location>
        <begin position="248"/>
        <end position="313"/>
    </location>
</feature>
<dbReference type="GO" id="GO:0036064">
    <property type="term" value="C:ciliary basal body"/>
    <property type="evidence" value="ECO:0007669"/>
    <property type="project" value="TreeGrafter"/>
</dbReference>
<dbReference type="AlphaFoldDB" id="A0A8C4Q594"/>
<feature type="compositionally biased region" description="Polar residues" evidence="8">
    <location>
        <begin position="435"/>
        <end position="447"/>
    </location>
</feature>
<accession>A0A8C4Q594</accession>
<dbReference type="InterPro" id="IPR038844">
    <property type="entry name" value="CFAP157"/>
</dbReference>
<proteinExistence type="inferred from homology"/>
<keyword evidence="5" id="KW-0969">Cilium</keyword>
<comment type="subcellular location">
    <subcellularLocation>
        <location evidence="1">Cell projection</location>
        <location evidence="1">Cilium</location>
    </subcellularLocation>
</comment>
<reference evidence="9" key="2">
    <citation type="submission" date="2025-09" db="UniProtKB">
        <authorList>
            <consortium name="Ensembl"/>
        </authorList>
    </citation>
    <scope>IDENTIFICATION</scope>
</reference>
<evidence type="ECO:0000256" key="2">
    <source>
        <dbReference type="ARBA" id="ARBA00010841"/>
    </source>
</evidence>
<dbReference type="GeneTree" id="ENSGT00730000111240"/>
<dbReference type="PANTHER" id="PTHR31954:SF1">
    <property type="entry name" value="CILIA- AND FLAGELLA-ASSOCIATED PROTEIN 157"/>
    <property type="match status" value="1"/>
</dbReference>
<keyword evidence="6" id="KW-0966">Cell projection</keyword>
<dbReference type="OMA" id="ARYQKKC"/>
<comment type="similarity">
    <text evidence="2">Belongs to the CFAP157 family.</text>
</comment>
<protein>
    <recommendedName>
        <fullName evidence="3">Cilia- and flagella-associated protein 157</fullName>
    </recommendedName>
</protein>
<dbReference type="PANTHER" id="PTHR31954">
    <property type="entry name" value="CILIA- AND FLAGELLA-ASSOCIATED PROTEIN 157"/>
    <property type="match status" value="1"/>
</dbReference>
<keyword evidence="10" id="KW-1185">Reference proteome</keyword>
<evidence type="ECO:0000313" key="9">
    <source>
        <dbReference type="Ensembl" id="ENSEBUP00000010080.1"/>
    </source>
</evidence>
<evidence type="ECO:0000256" key="5">
    <source>
        <dbReference type="ARBA" id="ARBA00023069"/>
    </source>
</evidence>
<feature type="region of interest" description="Disordered" evidence="8">
    <location>
        <begin position="423"/>
        <end position="476"/>
    </location>
</feature>
<feature type="coiled-coil region" evidence="7">
    <location>
        <begin position="13"/>
        <end position="153"/>
    </location>
</feature>
<evidence type="ECO:0000256" key="3">
    <source>
        <dbReference type="ARBA" id="ARBA00014087"/>
    </source>
</evidence>
<dbReference type="Ensembl" id="ENSEBUT00000010619.1">
    <property type="protein sequence ID" value="ENSEBUP00000010080.1"/>
    <property type="gene ID" value="ENSEBUG00000006474.1"/>
</dbReference>
<evidence type="ECO:0000313" key="10">
    <source>
        <dbReference type="Proteomes" id="UP000694388"/>
    </source>
</evidence>
<evidence type="ECO:0000256" key="8">
    <source>
        <dbReference type="SAM" id="MobiDB-lite"/>
    </source>
</evidence>
<dbReference type="GO" id="GO:0008017">
    <property type="term" value="F:microtubule binding"/>
    <property type="evidence" value="ECO:0007669"/>
    <property type="project" value="TreeGrafter"/>
</dbReference>
<evidence type="ECO:0000256" key="6">
    <source>
        <dbReference type="ARBA" id="ARBA00023273"/>
    </source>
</evidence>